<dbReference type="Proteomes" id="UP000193827">
    <property type="component" value="Unassembled WGS sequence"/>
</dbReference>
<sequence>MRTVTQKMQISPCRMALLPVGRLEKREEILNIFLRIEKFTFIHRPLES</sequence>
<evidence type="ECO:0000313" key="2">
    <source>
        <dbReference type="Proteomes" id="UP000193827"/>
    </source>
</evidence>
<protein>
    <submittedName>
        <fullName evidence="1">Uncharacterized protein</fullName>
    </submittedName>
</protein>
<name>A0A1Y5T4X8_9RHOB</name>
<keyword evidence="2" id="KW-1185">Reference proteome</keyword>
<proteinExistence type="predicted"/>
<evidence type="ECO:0000313" key="1">
    <source>
        <dbReference type="EMBL" id="SLN55882.1"/>
    </source>
</evidence>
<reference evidence="1 2" key="1">
    <citation type="submission" date="2017-03" db="EMBL/GenBank/DDBJ databases">
        <authorList>
            <person name="Afonso C.L."/>
            <person name="Miller P.J."/>
            <person name="Scott M.A."/>
            <person name="Spackman E."/>
            <person name="Goraichik I."/>
            <person name="Dimitrov K.M."/>
            <person name="Suarez D.L."/>
            <person name="Swayne D.E."/>
        </authorList>
    </citation>
    <scope>NUCLEOTIDE SEQUENCE [LARGE SCALE GENOMIC DNA]</scope>
    <source>
        <strain evidence="1 2">CECT 8287</strain>
    </source>
</reference>
<organism evidence="1 2">
    <name type="scientific">Roseovarius litorisediminis</name>
    <dbReference type="NCBI Taxonomy" id="1312363"/>
    <lineage>
        <taxon>Bacteria</taxon>
        <taxon>Pseudomonadati</taxon>
        <taxon>Pseudomonadota</taxon>
        <taxon>Alphaproteobacteria</taxon>
        <taxon>Rhodobacterales</taxon>
        <taxon>Roseobacteraceae</taxon>
        <taxon>Roseovarius</taxon>
    </lineage>
</organism>
<gene>
    <name evidence="1" type="ORF">PEL8287_02991</name>
</gene>
<dbReference type="EMBL" id="FWFL01000008">
    <property type="protein sequence ID" value="SLN55882.1"/>
    <property type="molecule type" value="Genomic_DNA"/>
</dbReference>
<dbReference type="AlphaFoldDB" id="A0A1Y5T4X8"/>
<accession>A0A1Y5T4X8</accession>